<dbReference type="PANTHER" id="PTHR43685">
    <property type="entry name" value="GLYCOSYLTRANSFERASE"/>
    <property type="match status" value="1"/>
</dbReference>
<proteinExistence type="predicted"/>
<dbReference type="RefSeq" id="WP_133848251.1">
    <property type="nucleotide sequence ID" value="NZ_SNXZ01000001.1"/>
</dbReference>
<protein>
    <submittedName>
        <fullName evidence="2">Glycosyl transferase family 2</fullName>
    </submittedName>
</protein>
<name>A0A4R6SMJ9_LABRH</name>
<dbReference type="CDD" id="cd00761">
    <property type="entry name" value="Glyco_tranf_GTA_type"/>
    <property type="match status" value="1"/>
</dbReference>
<dbReference type="SUPFAM" id="SSF53448">
    <property type="entry name" value="Nucleotide-diphospho-sugar transferases"/>
    <property type="match status" value="1"/>
</dbReference>
<feature type="domain" description="Glycosyltransferase 2-like" evidence="1">
    <location>
        <begin position="66"/>
        <end position="180"/>
    </location>
</feature>
<evidence type="ECO:0000259" key="1">
    <source>
        <dbReference type="Pfam" id="PF00535"/>
    </source>
</evidence>
<dbReference type="EMBL" id="SNXZ01000001">
    <property type="protein sequence ID" value="TDQ05518.1"/>
    <property type="molecule type" value="Genomic_DNA"/>
</dbReference>
<dbReference type="OrthoDB" id="9787979at2"/>
<dbReference type="InterPro" id="IPR050834">
    <property type="entry name" value="Glycosyltransf_2"/>
</dbReference>
<dbReference type="Proteomes" id="UP000295444">
    <property type="component" value="Unassembled WGS sequence"/>
</dbReference>
<reference evidence="2 3" key="1">
    <citation type="submission" date="2019-03" db="EMBL/GenBank/DDBJ databases">
        <title>Genomic Encyclopedia of Type Strains, Phase IV (KMG-IV): sequencing the most valuable type-strain genomes for metagenomic binning, comparative biology and taxonomic classification.</title>
        <authorList>
            <person name="Goeker M."/>
        </authorList>
    </citation>
    <scope>NUCLEOTIDE SEQUENCE [LARGE SCALE GENOMIC DNA]</scope>
    <source>
        <strain evidence="2 3">DSM 45361</strain>
    </source>
</reference>
<comment type="caution">
    <text evidence="2">The sequence shown here is derived from an EMBL/GenBank/DDBJ whole genome shotgun (WGS) entry which is preliminary data.</text>
</comment>
<dbReference type="InterPro" id="IPR029044">
    <property type="entry name" value="Nucleotide-diphossugar_trans"/>
</dbReference>
<dbReference type="InterPro" id="IPR001173">
    <property type="entry name" value="Glyco_trans_2-like"/>
</dbReference>
<dbReference type="PANTHER" id="PTHR43685:SF11">
    <property type="entry name" value="GLYCOSYLTRANSFERASE TAGX-RELATED"/>
    <property type="match status" value="1"/>
</dbReference>
<sequence length="271" mass="30257">MTTRSAVSSRARRALRDTFGLWPMHEAATRAKLGHRVPALKRFEDAEVARLHPRTRHLPPALVATVMPTYQRPELLQQAVDSALGQTVTDQVVIVVDDGGGLPALPLDPRLVAVSLSRNTHVLGLVRNVGIRLTRSRFIAFLDDDNTWRADHLESALAGLAEGADLVYTAVERRRGDGTVHDVLSTPFDRTTFRDGSSYVDANSLVVRRGPDAIFSRIPRVRATLPKEDWEFVHRFAKRHVVTHVTAPTVRYLVNEDSYYTTWKNEAGPAE</sequence>
<accession>A0A4R6SMJ9</accession>
<keyword evidence="2" id="KW-0808">Transferase</keyword>
<evidence type="ECO:0000313" key="3">
    <source>
        <dbReference type="Proteomes" id="UP000295444"/>
    </source>
</evidence>
<dbReference type="Gene3D" id="3.90.550.10">
    <property type="entry name" value="Spore Coat Polysaccharide Biosynthesis Protein SpsA, Chain A"/>
    <property type="match status" value="1"/>
</dbReference>
<dbReference type="GO" id="GO:0016740">
    <property type="term" value="F:transferase activity"/>
    <property type="evidence" value="ECO:0007669"/>
    <property type="project" value="UniProtKB-KW"/>
</dbReference>
<organism evidence="2 3">
    <name type="scientific">Labedaea rhizosphaerae</name>
    <dbReference type="NCBI Taxonomy" id="598644"/>
    <lineage>
        <taxon>Bacteria</taxon>
        <taxon>Bacillati</taxon>
        <taxon>Actinomycetota</taxon>
        <taxon>Actinomycetes</taxon>
        <taxon>Pseudonocardiales</taxon>
        <taxon>Pseudonocardiaceae</taxon>
        <taxon>Labedaea</taxon>
    </lineage>
</organism>
<evidence type="ECO:0000313" key="2">
    <source>
        <dbReference type="EMBL" id="TDQ05518.1"/>
    </source>
</evidence>
<dbReference type="Pfam" id="PF00535">
    <property type="entry name" value="Glycos_transf_2"/>
    <property type="match status" value="1"/>
</dbReference>
<gene>
    <name evidence="2" type="ORF">EV186_1011492</name>
</gene>
<dbReference type="AlphaFoldDB" id="A0A4R6SMJ9"/>
<keyword evidence="3" id="KW-1185">Reference proteome</keyword>